<feature type="compositionally biased region" description="Basic and acidic residues" evidence="1">
    <location>
        <begin position="271"/>
        <end position="285"/>
    </location>
</feature>
<gene>
    <name evidence="3" type="ORF">EJ05DRAFT_117924</name>
</gene>
<evidence type="ECO:0000313" key="4">
    <source>
        <dbReference type="Proteomes" id="UP000799437"/>
    </source>
</evidence>
<proteinExistence type="predicted"/>
<organism evidence="3 4">
    <name type="scientific">Pseudovirgaria hyperparasitica</name>
    <dbReference type="NCBI Taxonomy" id="470096"/>
    <lineage>
        <taxon>Eukaryota</taxon>
        <taxon>Fungi</taxon>
        <taxon>Dikarya</taxon>
        <taxon>Ascomycota</taxon>
        <taxon>Pezizomycotina</taxon>
        <taxon>Dothideomycetes</taxon>
        <taxon>Dothideomycetes incertae sedis</taxon>
        <taxon>Acrospermales</taxon>
        <taxon>Acrospermaceae</taxon>
        <taxon>Pseudovirgaria</taxon>
    </lineage>
</organism>
<feature type="transmembrane region" description="Helical" evidence="2">
    <location>
        <begin position="86"/>
        <end position="107"/>
    </location>
</feature>
<dbReference type="RefSeq" id="XP_033597413.1">
    <property type="nucleotide sequence ID" value="XM_033739041.1"/>
</dbReference>
<evidence type="ECO:0000256" key="2">
    <source>
        <dbReference type="SAM" id="Phobius"/>
    </source>
</evidence>
<dbReference type="EMBL" id="ML996578">
    <property type="protein sequence ID" value="KAF2754962.1"/>
    <property type="molecule type" value="Genomic_DNA"/>
</dbReference>
<dbReference type="GeneID" id="54480095"/>
<keyword evidence="2" id="KW-0812">Transmembrane</keyword>
<reference evidence="3" key="1">
    <citation type="journal article" date="2020" name="Stud. Mycol.">
        <title>101 Dothideomycetes genomes: a test case for predicting lifestyles and emergence of pathogens.</title>
        <authorList>
            <person name="Haridas S."/>
            <person name="Albert R."/>
            <person name="Binder M."/>
            <person name="Bloem J."/>
            <person name="Labutti K."/>
            <person name="Salamov A."/>
            <person name="Andreopoulos B."/>
            <person name="Baker S."/>
            <person name="Barry K."/>
            <person name="Bills G."/>
            <person name="Bluhm B."/>
            <person name="Cannon C."/>
            <person name="Castanera R."/>
            <person name="Culley D."/>
            <person name="Daum C."/>
            <person name="Ezra D."/>
            <person name="Gonzalez J."/>
            <person name="Henrissat B."/>
            <person name="Kuo A."/>
            <person name="Liang C."/>
            <person name="Lipzen A."/>
            <person name="Lutzoni F."/>
            <person name="Magnuson J."/>
            <person name="Mondo S."/>
            <person name="Nolan M."/>
            <person name="Ohm R."/>
            <person name="Pangilinan J."/>
            <person name="Park H.-J."/>
            <person name="Ramirez L."/>
            <person name="Alfaro M."/>
            <person name="Sun H."/>
            <person name="Tritt A."/>
            <person name="Yoshinaga Y."/>
            <person name="Zwiers L.-H."/>
            <person name="Turgeon B."/>
            <person name="Goodwin S."/>
            <person name="Spatafora J."/>
            <person name="Crous P."/>
            <person name="Grigoriev I."/>
        </authorList>
    </citation>
    <scope>NUCLEOTIDE SEQUENCE</scope>
    <source>
        <strain evidence="3">CBS 121739</strain>
    </source>
</reference>
<accession>A0A6A6VWJ3</accession>
<keyword evidence="2" id="KW-1133">Transmembrane helix</keyword>
<evidence type="ECO:0000313" key="3">
    <source>
        <dbReference type="EMBL" id="KAF2754962.1"/>
    </source>
</evidence>
<evidence type="ECO:0000256" key="1">
    <source>
        <dbReference type="SAM" id="MobiDB-lite"/>
    </source>
</evidence>
<keyword evidence="4" id="KW-1185">Reference proteome</keyword>
<dbReference type="Proteomes" id="UP000799437">
    <property type="component" value="Unassembled WGS sequence"/>
</dbReference>
<keyword evidence="2" id="KW-0472">Membrane</keyword>
<feature type="region of interest" description="Disordered" evidence="1">
    <location>
        <begin position="263"/>
        <end position="285"/>
    </location>
</feature>
<sequence length="285" mass="32514">MNSLIQSRAFHVSLRVLRSAPRPATQHKSSPVRIPAKTPVKIPGKPFQAIQKAQHIKKPVNYAFPQILRIYAAPHRRLYSVVIQKTTYIFFLLGACLVVLPYVWAVQSAKGERSYLQLATIYCIGLGPLVIYSYVSAPFVVSISMLLPPAARMSKEALFKHLQNLPRDNRAIVQCLRIFPWQKTNVVNLKDLRFIKPKSWIDMTNMELHGAKETRKFWEMTWERGKSRFYVDPKFNELEAGLTEMVPAPGAWAAVRSYIQRSSRNSAGRSTDPHGNQKDRLLNSV</sequence>
<protein>
    <submittedName>
        <fullName evidence="3">Uncharacterized protein</fullName>
    </submittedName>
</protein>
<dbReference type="AlphaFoldDB" id="A0A6A6VWJ3"/>
<name>A0A6A6VWJ3_9PEZI</name>
<dbReference type="OrthoDB" id="2386090at2759"/>
<feature type="transmembrane region" description="Helical" evidence="2">
    <location>
        <begin position="119"/>
        <end position="147"/>
    </location>
</feature>